<dbReference type="InterPro" id="IPR008509">
    <property type="entry name" value="MOT2/MFSD5"/>
</dbReference>
<keyword evidence="6 12" id="KW-0812">Transmembrane</keyword>
<dbReference type="EMBL" id="JAQMWT010000321">
    <property type="protein sequence ID" value="KAJ8604880.1"/>
    <property type="molecule type" value="Genomic_DNA"/>
</dbReference>
<keyword evidence="5" id="KW-1003">Cell membrane</keyword>
<evidence type="ECO:0000256" key="5">
    <source>
        <dbReference type="ARBA" id="ARBA00022475"/>
    </source>
</evidence>
<dbReference type="AlphaFoldDB" id="A0AAD7UGE8"/>
<evidence type="ECO:0000256" key="2">
    <source>
        <dbReference type="ARBA" id="ARBA00004651"/>
    </source>
</evidence>
<dbReference type="GO" id="GO:0006811">
    <property type="term" value="P:monoatomic ion transport"/>
    <property type="evidence" value="ECO:0007669"/>
    <property type="project" value="UniProtKB-KW"/>
</dbReference>
<gene>
    <name evidence="13" type="ORF">CTAYLR_010419</name>
</gene>
<organism evidence="13 14">
    <name type="scientific">Chrysophaeum taylorii</name>
    <dbReference type="NCBI Taxonomy" id="2483200"/>
    <lineage>
        <taxon>Eukaryota</taxon>
        <taxon>Sar</taxon>
        <taxon>Stramenopiles</taxon>
        <taxon>Ochrophyta</taxon>
        <taxon>Pelagophyceae</taxon>
        <taxon>Pelagomonadales</taxon>
        <taxon>Pelagomonadaceae</taxon>
        <taxon>Chrysophaeum</taxon>
    </lineage>
</organism>
<dbReference type="InterPro" id="IPR036259">
    <property type="entry name" value="MFS_trans_sf"/>
</dbReference>
<evidence type="ECO:0000256" key="4">
    <source>
        <dbReference type="ARBA" id="ARBA00022448"/>
    </source>
</evidence>
<evidence type="ECO:0000256" key="12">
    <source>
        <dbReference type="SAM" id="Phobius"/>
    </source>
</evidence>
<evidence type="ECO:0000256" key="7">
    <source>
        <dbReference type="ARBA" id="ARBA00022989"/>
    </source>
</evidence>
<dbReference type="GO" id="GO:0015098">
    <property type="term" value="F:molybdate ion transmembrane transporter activity"/>
    <property type="evidence" value="ECO:0007669"/>
    <property type="project" value="InterPro"/>
</dbReference>
<comment type="caution">
    <text evidence="13">The sequence shown here is derived from an EMBL/GenBank/DDBJ whole genome shotgun (WGS) entry which is preliminary data.</text>
</comment>
<keyword evidence="9 12" id="KW-0472">Membrane</keyword>
<comment type="subcellular location">
    <subcellularLocation>
        <location evidence="2">Cell membrane</location>
        <topology evidence="2">Multi-pass membrane protein</topology>
    </subcellularLocation>
</comment>
<evidence type="ECO:0000256" key="10">
    <source>
        <dbReference type="ARBA" id="ARBA00030646"/>
    </source>
</evidence>
<feature type="transmembrane region" description="Helical" evidence="12">
    <location>
        <begin position="223"/>
        <end position="251"/>
    </location>
</feature>
<evidence type="ECO:0000256" key="1">
    <source>
        <dbReference type="ARBA" id="ARBA00003019"/>
    </source>
</evidence>
<sequence>MAVSSGLSSGEVHVIFGVVSVASATKNDGAFVVGGYATPFDLAAACLCVGGAVIALEWSENYGTPVKSTSLRVVSNLQGGAHAVARDSRILLLGGVSACFEAAMYAFVFEWTPSLKVEGAPDPPYGEIFSIMMLACMCGTRVFGIAQRRVKPDRSTRVLLLVSVAALAVPATTAGPTLCVLSFLVFEVCVGVYFPAVSTLKSNLVPDAIRSTVYNLFRVPLNLLVLAILLSHISTRVIFLASVALLVLAALMQHRLCLLLLHADASAEPKTTTTTIARLDDRDDDDKKPLYETADV</sequence>
<reference evidence="13" key="1">
    <citation type="submission" date="2023-01" db="EMBL/GenBank/DDBJ databases">
        <title>Metagenome sequencing of chrysophaentin producing Chrysophaeum taylorii.</title>
        <authorList>
            <person name="Davison J."/>
            <person name="Bewley C."/>
        </authorList>
    </citation>
    <scope>NUCLEOTIDE SEQUENCE</scope>
    <source>
        <strain evidence="13">NIES-1699</strain>
    </source>
</reference>
<keyword evidence="7 12" id="KW-1133">Transmembrane helix</keyword>
<evidence type="ECO:0000256" key="11">
    <source>
        <dbReference type="ARBA" id="ARBA00032555"/>
    </source>
</evidence>
<dbReference type="Gene3D" id="1.20.1250.20">
    <property type="entry name" value="MFS general substrate transporter like domains"/>
    <property type="match status" value="1"/>
</dbReference>
<evidence type="ECO:0000313" key="14">
    <source>
        <dbReference type="Proteomes" id="UP001230188"/>
    </source>
</evidence>
<feature type="transmembrane region" description="Helical" evidence="12">
    <location>
        <begin position="128"/>
        <end position="146"/>
    </location>
</feature>
<dbReference type="GO" id="GO:0005886">
    <property type="term" value="C:plasma membrane"/>
    <property type="evidence" value="ECO:0007669"/>
    <property type="project" value="UniProtKB-SubCell"/>
</dbReference>
<keyword evidence="14" id="KW-1185">Reference proteome</keyword>
<dbReference type="PANTHER" id="PTHR23516">
    <property type="entry name" value="SAM (S-ADENOSYL METHIONINE) TRANSPORTER"/>
    <property type="match status" value="1"/>
</dbReference>
<comment type="function">
    <text evidence="1">Mediates high-affinity intracellular uptake of the rare oligo-element molybdenum.</text>
</comment>
<name>A0AAD7UGE8_9STRA</name>
<feature type="transmembrane region" description="Helical" evidence="12">
    <location>
        <begin position="90"/>
        <end position="108"/>
    </location>
</feature>
<dbReference type="PANTHER" id="PTHR23516:SF1">
    <property type="entry name" value="MOLYBDATE-ANION TRANSPORTER"/>
    <property type="match status" value="1"/>
</dbReference>
<keyword evidence="8" id="KW-0406">Ion transport</keyword>
<evidence type="ECO:0000256" key="3">
    <source>
        <dbReference type="ARBA" id="ARBA00021242"/>
    </source>
</evidence>
<evidence type="ECO:0000256" key="8">
    <source>
        <dbReference type="ARBA" id="ARBA00023065"/>
    </source>
</evidence>
<dbReference type="Proteomes" id="UP001230188">
    <property type="component" value="Unassembled WGS sequence"/>
</dbReference>
<evidence type="ECO:0000313" key="13">
    <source>
        <dbReference type="EMBL" id="KAJ8604880.1"/>
    </source>
</evidence>
<accession>A0AAD7UGE8</accession>
<dbReference type="Pfam" id="PF05631">
    <property type="entry name" value="MFS_5"/>
    <property type="match status" value="1"/>
</dbReference>
<dbReference type="SUPFAM" id="SSF103473">
    <property type="entry name" value="MFS general substrate transporter"/>
    <property type="match status" value="1"/>
</dbReference>
<feature type="transmembrane region" description="Helical" evidence="12">
    <location>
        <begin position="158"/>
        <end position="186"/>
    </location>
</feature>
<keyword evidence="4" id="KW-0813">Transport</keyword>
<evidence type="ECO:0000256" key="6">
    <source>
        <dbReference type="ARBA" id="ARBA00022692"/>
    </source>
</evidence>
<protein>
    <recommendedName>
        <fullName evidence="3">Molybdate-anion transporter</fullName>
    </recommendedName>
    <alternativeName>
        <fullName evidence="10">Major facilitator superfamily domain-containing protein 5</fullName>
    </alternativeName>
    <alternativeName>
        <fullName evidence="11">Molybdate transporter 2 homolog</fullName>
    </alternativeName>
</protein>
<proteinExistence type="predicted"/>
<evidence type="ECO:0000256" key="9">
    <source>
        <dbReference type="ARBA" id="ARBA00023136"/>
    </source>
</evidence>